<feature type="transmembrane region" description="Helical" evidence="1">
    <location>
        <begin position="27"/>
        <end position="49"/>
    </location>
</feature>
<dbReference type="RefSeq" id="WP_368774582.1">
    <property type="nucleotide sequence ID" value="NZ_CP162911.1"/>
</dbReference>
<evidence type="ECO:0000313" key="2">
    <source>
        <dbReference type="EMBL" id="XDL60243.1"/>
    </source>
</evidence>
<keyword evidence="1" id="KW-0812">Transmembrane</keyword>
<accession>A0AB39IZF7</accession>
<sequence>MSSDENKYIEAARIAAETASSNTQLTMIFSIVGAILAFIGVCVTAWITYRNATRSTVIDALTKQRIEWLNSVRKNFVDFNNLTHELFFAFNLKEEKSYIHEKYYMLEKAKTNISLLLNPKEIWVRSLNDKSKELLDEIMSTNTEGDEMDKIKSLRESIYLNQQVILKSEWKRIKDEIKKGRELKPNEVDSIYEQTSFEIKKFI</sequence>
<keyword evidence="1" id="KW-1133">Transmembrane helix</keyword>
<keyword evidence="1" id="KW-0472">Membrane</keyword>
<evidence type="ECO:0000256" key="1">
    <source>
        <dbReference type="SAM" id="Phobius"/>
    </source>
</evidence>
<proteinExistence type="predicted"/>
<dbReference type="EMBL" id="CP162911">
    <property type="protein sequence ID" value="XDL60243.1"/>
    <property type="molecule type" value="Genomic_DNA"/>
</dbReference>
<name>A0AB39IZF7_9BACI</name>
<organism evidence="2">
    <name type="scientific">Bacillus aerius</name>
    <dbReference type="NCBI Taxonomy" id="293388"/>
    <lineage>
        <taxon>Bacteria</taxon>
        <taxon>Bacillati</taxon>
        <taxon>Bacillota</taxon>
        <taxon>Bacilli</taxon>
        <taxon>Bacillales</taxon>
        <taxon>Bacillaceae</taxon>
        <taxon>Bacillus</taxon>
    </lineage>
</organism>
<protein>
    <submittedName>
        <fullName evidence="2">Uncharacterized protein</fullName>
    </submittedName>
</protein>
<reference evidence="2" key="1">
    <citation type="submission" date="2024-07" db="EMBL/GenBank/DDBJ databases">
        <authorList>
            <person name="Wang K."/>
            <person name="Liang S."/>
            <person name="Wang S."/>
        </authorList>
    </citation>
    <scope>NUCLEOTIDE SEQUENCE</scope>
    <source>
        <strain evidence="2">KW1</strain>
    </source>
</reference>
<dbReference type="AlphaFoldDB" id="A0AB39IZF7"/>
<gene>
    <name evidence="2" type="ORF">AB4922_12760</name>
</gene>